<dbReference type="AlphaFoldDB" id="Q9U2S0"/>
<dbReference type="PeptideAtlas" id="Q9U2S0"/>
<proteinExistence type="predicted"/>
<dbReference type="WormBase" id="Y116A8C.33a">
    <property type="protein sequence ID" value="CE24151"/>
    <property type="gene ID" value="WBGene00013809"/>
</dbReference>
<gene>
    <name evidence="3" type="ORF">CELE_Y116A8C.33</name>
    <name evidence="3 5" type="ORF">Y116A8C.33</name>
</gene>
<reference evidence="3 4" key="1">
    <citation type="journal article" date="1998" name="Science">
        <title>Genome sequence of the nematode C. elegans: a platform for investigating biology.</title>
        <authorList>
            <consortium name="The C. elegans sequencing consortium"/>
            <person name="Sulson J.E."/>
            <person name="Waterston R."/>
        </authorList>
    </citation>
    <scope>NUCLEOTIDE SEQUENCE [LARGE SCALE GENOMIC DNA]</scope>
    <source>
        <strain evidence="3 4">Bristol N2</strain>
    </source>
</reference>
<dbReference type="PANTHER" id="PTHR32525:SF1">
    <property type="entry name" value="DOMAIN OF UNKNOWN FUNCTION WSN DOMAIN-CONTAINING PROTEIN-RELATED"/>
    <property type="match status" value="1"/>
</dbReference>
<evidence type="ECO:0000313" key="3">
    <source>
        <dbReference type="EMBL" id="CAB55157.1"/>
    </source>
</evidence>
<dbReference type="Bgee" id="WBGene00013809">
    <property type="expression patterns" value="Expressed in adult organism and 3 other cell types or tissues"/>
</dbReference>
<feature type="chain" id="PRO_5004334116" description="Domain of unknown function WSN domain-containing protein" evidence="1">
    <location>
        <begin position="20"/>
        <end position="712"/>
    </location>
</feature>
<dbReference type="Proteomes" id="UP000001940">
    <property type="component" value="Chromosome IV"/>
</dbReference>
<dbReference type="RefSeq" id="NP_503035.1">
    <property type="nucleotide sequence ID" value="NM_070634.3"/>
</dbReference>
<evidence type="ECO:0000313" key="4">
    <source>
        <dbReference type="Proteomes" id="UP000001940"/>
    </source>
</evidence>
<dbReference type="CTD" id="178488"/>
<dbReference type="UCSC" id="Y116A8C.33">
    <property type="organism name" value="c. elegans"/>
</dbReference>
<dbReference type="eggNOG" id="ENOG502QR81">
    <property type="taxonomic scope" value="Eukaryota"/>
</dbReference>
<dbReference type="HOGENOM" id="CLU_023885_0_0_1"/>
<keyword evidence="1" id="KW-0732">Signal</keyword>
<dbReference type="SMR" id="Q9U2S0"/>
<keyword evidence="4" id="KW-1185">Reference proteome</keyword>
<dbReference type="SMART" id="SM00453">
    <property type="entry name" value="WSN"/>
    <property type="match status" value="1"/>
</dbReference>
<evidence type="ECO:0000259" key="2">
    <source>
        <dbReference type="SMART" id="SM00453"/>
    </source>
</evidence>
<dbReference type="PIR" id="T31523">
    <property type="entry name" value="T31523"/>
</dbReference>
<feature type="signal peptide" evidence="1">
    <location>
        <begin position="1"/>
        <end position="19"/>
    </location>
</feature>
<accession>Q9U2S0</accession>
<dbReference type="PANTHER" id="PTHR32525">
    <property type="entry name" value="PROTEIN-TYROSINE-PHOSPHATASE"/>
    <property type="match status" value="1"/>
</dbReference>
<dbReference type="PaxDb" id="6239-Y116A8C.33"/>
<feature type="domain" description="Domain of unknown function WSN" evidence="2">
    <location>
        <begin position="36"/>
        <end position="98"/>
    </location>
</feature>
<dbReference type="GeneID" id="178488"/>
<protein>
    <recommendedName>
        <fullName evidence="2">Domain of unknown function WSN domain-containing protein</fullName>
    </recommendedName>
</protein>
<dbReference type="FunCoup" id="Q9U2S0">
    <property type="interactions" value="6"/>
</dbReference>
<sequence length="712" mass="81570">MKVLVVFLIALTIQISSHPANFTFVPDVLLSPPAPYFPSKYIDRISTVAQLPKGIQFQAGLMNETIAIDGILNSYRNSDISNFKSENILKLIDDLKATSMGSEQEVLKVESQLIKYNTFIDELKFDGNTLELHGKYKFFDTLRDLAIDVKDSTDNGHRFIVDMLEYIGEMLQWLEEGLNVPFNITERTMSPQFLLEKLGSIMLKVSSVRHVEYLEGMNKSIESTFKPLREMFKLMNDRNEIHMLETDEKGDILSSSILQMVKLSKKRNDSEEDVQRVTKLKNDAQREFPRVDSKRLGDPWLGRILRANRTLLNQLADSFKPLQIAHKMLEKFDEELAAISGNSLISDGFEHLKNLLSSVPLDIENSADVLKKLEACYRLHPAVSPDKVYVEFLRNVTLFSNYLDNVIDRFTFEKKFNKFLDSNSLQLLKNNQSFVNETLKRFLETKSVPKFLITVNELRDRIKAIDYKEIFIFQNLSKAIEEKLKSQEFKDKISSELEVHNCLKKLKNNSEAVIRMVPLIQAFMRADLQNVQQIAPLVSKFSHELSTVKTIPEKMREVASPVTLRMNEMSQMLNQTDEIGISQSVVQSVYSLVDLEPLISQVKGHEDISSLETAISQAKAYISRIDVWRAKSLKGYTNPLKNLTAEIPDIDIIPIEKALRAMDPASPFLEKIAALDFILSKHNTILQWAPFKFGVLQEFLEIVLLLKRDAFE</sequence>
<dbReference type="InterPro" id="IPR003125">
    <property type="entry name" value="WSN"/>
</dbReference>
<evidence type="ECO:0000256" key="1">
    <source>
        <dbReference type="SAM" id="SignalP"/>
    </source>
</evidence>
<dbReference type="EMBL" id="BX284604">
    <property type="protein sequence ID" value="CAB55157.1"/>
    <property type="molecule type" value="Genomic_DNA"/>
</dbReference>
<dbReference type="ExpressionAtlas" id="Q9U2S0">
    <property type="expression patterns" value="baseline and differential"/>
</dbReference>
<dbReference type="AGR" id="WB:WBGene00013809"/>
<evidence type="ECO:0000313" key="5">
    <source>
        <dbReference type="WormBase" id="Y116A8C.33a"/>
    </source>
</evidence>
<organism evidence="3 4">
    <name type="scientific">Caenorhabditis elegans</name>
    <dbReference type="NCBI Taxonomy" id="6239"/>
    <lineage>
        <taxon>Eukaryota</taxon>
        <taxon>Metazoa</taxon>
        <taxon>Ecdysozoa</taxon>
        <taxon>Nematoda</taxon>
        <taxon>Chromadorea</taxon>
        <taxon>Rhabditida</taxon>
        <taxon>Rhabditina</taxon>
        <taxon>Rhabditomorpha</taxon>
        <taxon>Rhabditoidea</taxon>
        <taxon>Rhabditidae</taxon>
        <taxon>Peloderinae</taxon>
        <taxon>Caenorhabditis</taxon>
    </lineage>
</organism>
<name>Q9U2S0_CAEEL</name>
<dbReference type="STRING" id="6239.Y116A8C.33a.1"/>
<dbReference type="InParanoid" id="Q9U2S0"/>
<dbReference type="PhylomeDB" id="Q9U2S0"/>